<organism evidence="9 10">
    <name type="scientific">Corynebacterium oculi</name>
    <dbReference type="NCBI Taxonomy" id="1544416"/>
    <lineage>
        <taxon>Bacteria</taxon>
        <taxon>Bacillati</taxon>
        <taxon>Actinomycetota</taxon>
        <taxon>Actinomycetes</taxon>
        <taxon>Mycobacteriales</taxon>
        <taxon>Corynebacteriaceae</taxon>
        <taxon>Corynebacterium</taxon>
    </lineage>
</organism>
<evidence type="ECO:0000256" key="7">
    <source>
        <dbReference type="RuleBase" id="RU363032"/>
    </source>
</evidence>
<evidence type="ECO:0000256" key="2">
    <source>
        <dbReference type="ARBA" id="ARBA00022448"/>
    </source>
</evidence>
<feature type="transmembrane region" description="Helical" evidence="7">
    <location>
        <begin position="234"/>
        <end position="258"/>
    </location>
</feature>
<evidence type="ECO:0000256" key="4">
    <source>
        <dbReference type="ARBA" id="ARBA00022692"/>
    </source>
</evidence>
<dbReference type="RefSeq" id="WP_055121462.1">
    <property type="nucleotide sequence ID" value="NZ_LKST01000001.1"/>
</dbReference>
<keyword evidence="6 7" id="KW-0472">Membrane</keyword>
<keyword evidence="2 7" id="KW-0813">Transport</keyword>
<dbReference type="InterPro" id="IPR045621">
    <property type="entry name" value="BPD_transp_1_N"/>
</dbReference>
<dbReference type="GO" id="GO:0005886">
    <property type="term" value="C:plasma membrane"/>
    <property type="evidence" value="ECO:0007669"/>
    <property type="project" value="UniProtKB-SubCell"/>
</dbReference>
<evidence type="ECO:0000256" key="6">
    <source>
        <dbReference type="ARBA" id="ARBA00023136"/>
    </source>
</evidence>
<dbReference type="PANTHER" id="PTHR43163">
    <property type="entry name" value="DIPEPTIDE TRANSPORT SYSTEM PERMEASE PROTEIN DPPB-RELATED"/>
    <property type="match status" value="1"/>
</dbReference>
<dbReference type="AlphaFoldDB" id="A0A0Q0YRR8"/>
<dbReference type="CDD" id="cd06261">
    <property type="entry name" value="TM_PBP2"/>
    <property type="match status" value="1"/>
</dbReference>
<keyword evidence="5 7" id="KW-1133">Transmembrane helix</keyword>
<reference evidence="9 10" key="1">
    <citation type="submission" date="2015-10" db="EMBL/GenBank/DDBJ databases">
        <title>Corynebacteirum lowii and Corynebacterium oculi species nova, derived from human clinical disease and and emended description of Corynebacterium mastiditis.</title>
        <authorList>
            <person name="Bernard K."/>
            <person name="Pacheco A.L."/>
            <person name="Mcdougall C."/>
            <person name="Burtx T."/>
            <person name="Weibe D."/>
            <person name="Tyler S."/>
            <person name="Olson A.B."/>
            <person name="Cnockaert M."/>
            <person name="Eguchi H."/>
            <person name="Kuwahara T."/>
            <person name="Nakayama-Imaohji H."/>
            <person name="Boudewijins M."/>
            <person name="Van Hoecke F."/>
            <person name="Bernier A.-M."/>
            <person name="Vandamme P."/>
        </authorList>
    </citation>
    <scope>NUCLEOTIDE SEQUENCE [LARGE SCALE GENOMIC DNA]</scope>
    <source>
        <strain evidence="9 10">NML 130210</strain>
    </source>
</reference>
<evidence type="ECO:0000259" key="8">
    <source>
        <dbReference type="PROSITE" id="PS50928"/>
    </source>
</evidence>
<dbReference type="Proteomes" id="UP000050517">
    <property type="component" value="Unassembled WGS sequence"/>
</dbReference>
<comment type="caution">
    <text evidence="9">The sequence shown here is derived from an EMBL/GenBank/DDBJ whole genome shotgun (WGS) entry which is preliminary data.</text>
</comment>
<dbReference type="PANTHER" id="PTHR43163:SF6">
    <property type="entry name" value="DIPEPTIDE TRANSPORT SYSTEM PERMEASE PROTEIN DPPB-RELATED"/>
    <property type="match status" value="1"/>
</dbReference>
<dbReference type="InterPro" id="IPR000515">
    <property type="entry name" value="MetI-like"/>
</dbReference>
<dbReference type="EMBL" id="LKST01000001">
    <property type="protein sequence ID" value="KQB85083.1"/>
    <property type="molecule type" value="Genomic_DNA"/>
</dbReference>
<feature type="domain" description="ABC transmembrane type-1" evidence="8">
    <location>
        <begin position="95"/>
        <end position="297"/>
    </location>
</feature>
<dbReference type="GO" id="GO:0071916">
    <property type="term" value="F:dipeptide transmembrane transporter activity"/>
    <property type="evidence" value="ECO:0007669"/>
    <property type="project" value="TreeGrafter"/>
</dbReference>
<feature type="transmembrane region" description="Helical" evidence="7">
    <location>
        <begin position="132"/>
        <end position="154"/>
    </location>
</feature>
<dbReference type="SUPFAM" id="SSF161098">
    <property type="entry name" value="MetI-like"/>
    <property type="match status" value="1"/>
</dbReference>
<protein>
    <submittedName>
        <fullName evidence="9">Glutathione transport system permease protein GsiC</fullName>
    </submittedName>
</protein>
<dbReference type="Pfam" id="PF19300">
    <property type="entry name" value="BPD_transp_1_N"/>
    <property type="match status" value="1"/>
</dbReference>
<comment type="subcellular location">
    <subcellularLocation>
        <location evidence="1 7">Cell membrane</location>
        <topology evidence="1 7">Multi-pass membrane protein</topology>
    </subcellularLocation>
</comment>
<feature type="transmembrane region" description="Helical" evidence="7">
    <location>
        <begin position="278"/>
        <end position="304"/>
    </location>
</feature>
<dbReference type="OrthoDB" id="147639at2"/>
<accession>A0A0Q0YRR8</accession>
<dbReference type="Gene3D" id="1.10.3720.10">
    <property type="entry name" value="MetI-like"/>
    <property type="match status" value="1"/>
</dbReference>
<dbReference type="STRING" id="1544416.Cocul_00218"/>
<evidence type="ECO:0000256" key="1">
    <source>
        <dbReference type="ARBA" id="ARBA00004651"/>
    </source>
</evidence>
<dbReference type="InterPro" id="IPR035906">
    <property type="entry name" value="MetI-like_sf"/>
</dbReference>
<keyword evidence="4 7" id="KW-0812">Transmembrane</keyword>
<evidence type="ECO:0000313" key="9">
    <source>
        <dbReference type="EMBL" id="KQB85083.1"/>
    </source>
</evidence>
<comment type="similarity">
    <text evidence="7">Belongs to the binding-protein-dependent transport system permease family.</text>
</comment>
<dbReference type="Pfam" id="PF00528">
    <property type="entry name" value="BPD_transp_1"/>
    <property type="match status" value="1"/>
</dbReference>
<evidence type="ECO:0000256" key="3">
    <source>
        <dbReference type="ARBA" id="ARBA00022475"/>
    </source>
</evidence>
<feature type="transmembrane region" description="Helical" evidence="7">
    <location>
        <begin position="12"/>
        <end position="30"/>
    </location>
</feature>
<feature type="transmembrane region" description="Helical" evidence="7">
    <location>
        <begin position="174"/>
        <end position="193"/>
    </location>
</feature>
<gene>
    <name evidence="9" type="primary">gsiC_2</name>
    <name evidence="9" type="ORF">Cocul_00218</name>
</gene>
<keyword evidence="10" id="KW-1185">Reference proteome</keyword>
<dbReference type="PROSITE" id="PS50928">
    <property type="entry name" value="ABC_TM1"/>
    <property type="match status" value="1"/>
</dbReference>
<evidence type="ECO:0000313" key="10">
    <source>
        <dbReference type="Proteomes" id="UP000050517"/>
    </source>
</evidence>
<dbReference type="PATRIC" id="fig|1544416.3.peg.222"/>
<name>A0A0Q0YRR8_9CORY</name>
<proteinExistence type="inferred from homology"/>
<feature type="transmembrane region" description="Helical" evidence="7">
    <location>
        <begin position="96"/>
        <end position="120"/>
    </location>
</feature>
<evidence type="ECO:0000256" key="5">
    <source>
        <dbReference type="ARBA" id="ARBA00022989"/>
    </source>
</evidence>
<keyword evidence="3" id="KW-1003">Cell membrane</keyword>
<sequence length="325" mass="34128">MWRIVGTYVLRFLLLLLLGSLGIFALLRIMPGNPAEVALGVTATEENAAELSAQWGTDRPLHQQYLDWVGSMVRGDFGASLSSGQEIAPLLVDRGAVSLILCLSALVLSLCLAVPLGMAATRKKAGAVISGLSQVGIAVPSFLAAIVLVSVFSLRLGWFPANGWVPPSEGAGAFLSRLVLPVLSLAAVQAAILTRYVRSALLEVLSQDFMRTAYATGQGRIAALMTHGLRNAAIPVLTVTGVQLTSLVVGAVVIEKVFVIPGLGSLLLDAVSNRDLLMVQAIVMVLVLFTLTINLAVDIATTLIDPRLRAPHRLRAGSPARGAAA</sequence>